<dbReference type="RefSeq" id="WP_009855343.1">
    <property type="nucleotide sequence ID" value="NZ_JAAOCD010000009.1"/>
</dbReference>
<dbReference type="PROSITE" id="PS50893">
    <property type="entry name" value="ABC_TRANSPORTER_2"/>
    <property type="match status" value="1"/>
</dbReference>
<sequence length="334" mass="35552">MLEVEHLTLGYGATDVVQRASLALARGEIGCLLGPSGCGKTTLLRAIAGFEAPRAGRILLDGRVVATAERQLPARERGVGMVFQEHALFPHLDVEGNVAFGLRGLAAAERRARVGEMLALVGLDGMRQRWPHELSGGQQQRVAIARALAPRPALLLLDEPFSSLDTGLRESIARELRSILRQAGATALMVTHDQPEAFAMADRIGVMAGGRLCQWADAFELYRRPATPEVAALVGSGVLLPARRVAEGWQTALGRHDAATPAFGDGDGTRVLLRPQALRLVDDGGVPATVAVRMFRGSHFEYELVLADTTRVLVHGDTGRAHEVGAVVGLVPAG</sequence>
<feature type="domain" description="ABC transporter" evidence="9">
    <location>
        <begin position="2"/>
        <end position="234"/>
    </location>
</feature>
<gene>
    <name evidence="10" type="ORF">G7087_16325</name>
</gene>
<evidence type="ECO:0000313" key="11">
    <source>
        <dbReference type="Proteomes" id="UP000802098"/>
    </source>
</evidence>
<evidence type="ECO:0000256" key="3">
    <source>
        <dbReference type="ARBA" id="ARBA00022496"/>
    </source>
</evidence>
<keyword evidence="1" id="KW-0813">Transport</keyword>
<evidence type="ECO:0000259" key="9">
    <source>
        <dbReference type="PROSITE" id="PS50893"/>
    </source>
</evidence>
<dbReference type="InterPro" id="IPR003593">
    <property type="entry name" value="AAA+_ATPase"/>
</dbReference>
<keyword evidence="2" id="KW-1003">Cell membrane</keyword>
<dbReference type="InterPro" id="IPR050093">
    <property type="entry name" value="ABC_SmlMolc_Importer"/>
</dbReference>
<evidence type="ECO:0000256" key="8">
    <source>
        <dbReference type="ARBA" id="ARBA00023136"/>
    </source>
</evidence>
<keyword evidence="6" id="KW-0408">Iron</keyword>
<evidence type="ECO:0000256" key="4">
    <source>
        <dbReference type="ARBA" id="ARBA00022741"/>
    </source>
</evidence>
<dbReference type="InterPro" id="IPR015853">
    <property type="entry name" value="ABC_transpr_FbpC"/>
</dbReference>
<dbReference type="SMART" id="SM00382">
    <property type="entry name" value="AAA"/>
    <property type="match status" value="1"/>
</dbReference>
<dbReference type="InterPro" id="IPR017871">
    <property type="entry name" value="ABC_transporter-like_CS"/>
</dbReference>
<evidence type="ECO:0000256" key="6">
    <source>
        <dbReference type="ARBA" id="ARBA00023004"/>
    </source>
</evidence>
<dbReference type="SUPFAM" id="SSF50331">
    <property type="entry name" value="MOP-like"/>
    <property type="match status" value="1"/>
</dbReference>
<dbReference type="PANTHER" id="PTHR42781">
    <property type="entry name" value="SPERMIDINE/PUTRESCINE IMPORT ATP-BINDING PROTEIN POTA"/>
    <property type="match status" value="1"/>
</dbReference>
<proteinExistence type="predicted"/>
<reference evidence="10 11" key="1">
    <citation type="submission" date="2020-03" db="EMBL/GenBank/DDBJ databases">
        <title>Rubrivivax benzoatilyticus JA2 (sequenced after 10 years sub-culturing).</title>
        <authorList>
            <person name="Gupta D."/>
            <person name="Chintalapati S."/>
            <person name="Chintalapati V.R."/>
        </authorList>
    </citation>
    <scope>NUCLEOTIDE SEQUENCE [LARGE SCALE GENOMIC DNA]</scope>
    <source>
        <strain evidence="10 11">JA2-Mal</strain>
    </source>
</reference>
<protein>
    <submittedName>
        <fullName evidence="10">ABC transporter ATP-binding protein</fullName>
    </submittedName>
</protein>
<keyword evidence="7" id="KW-0406">Ion transport</keyword>
<dbReference type="InterPro" id="IPR013611">
    <property type="entry name" value="Transp-assoc_OB_typ2"/>
</dbReference>
<dbReference type="SUPFAM" id="SSF52540">
    <property type="entry name" value="P-loop containing nucleoside triphosphate hydrolases"/>
    <property type="match status" value="1"/>
</dbReference>
<comment type="caution">
    <text evidence="10">The sequence shown here is derived from an EMBL/GenBank/DDBJ whole genome shotgun (WGS) entry which is preliminary data.</text>
</comment>
<evidence type="ECO:0000256" key="7">
    <source>
        <dbReference type="ARBA" id="ARBA00023065"/>
    </source>
</evidence>
<dbReference type="Pfam" id="PF00005">
    <property type="entry name" value="ABC_tran"/>
    <property type="match status" value="1"/>
</dbReference>
<keyword evidence="11" id="KW-1185">Reference proteome</keyword>
<accession>A0ABX0HY81</accession>
<keyword evidence="5 10" id="KW-0067">ATP-binding</keyword>
<keyword evidence="8" id="KW-0472">Membrane</keyword>
<dbReference type="PROSITE" id="PS00211">
    <property type="entry name" value="ABC_TRANSPORTER_1"/>
    <property type="match status" value="1"/>
</dbReference>
<evidence type="ECO:0000256" key="2">
    <source>
        <dbReference type="ARBA" id="ARBA00022475"/>
    </source>
</evidence>
<organism evidence="10 11">
    <name type="scientific">Rubrivivax benzoatilyticus</name>
    <dbReference type="NCBI Taxonomy" id="316997"/>
    <lineage>
        <taxon>Bacteria</taxon>
        <taxon>Pseudomonadati</taxon>
        <taxon>Pseudomonadota</taxon>
        <taxon>Betaproteobacteria</taxon>
        <taxon>Burkholderiales</taxon>
        <taxon>Sphaerotilaceae</taxon>
        <taxon>Rubrivivax</taxon>
    </lineage>
</organism>
<dbReference type="GO" id="GO:0005524">
    <property type="term" value="F:ATP binding"/>
    <property type="evidence" value="ECO:0007669"/>
    <property type="project" value="UniProtKB-KW"/>
</dbReference>
<evidence type="ECO:0000313" key="10">
    <source>
        <dbReference type="EMBL" id="NHK99951.1"/>
    </source>
</evidence>
<evidence type="ECO:0000256" key="1">
    <source>
        <dbReference type="ARBA" id="ARBA00022448"/>
    </source>
</evidence>
<keyword evidence="3" id="KW-0410">Iron transport</keyword>
<name>A0ABX0HY81_9BURK</name>
<dbReference type="InterPro" id="IPR003439">
    <property type="entry name" value="ABC_transporter-like_ATP-bd"/>
</dbReference>
<dbReference type="PANTHER" id="PTHR42781:SF4">
    <property type="entry name" value="SPERMIDINE_PUTRESCINE IMPORT ATP-BINDING PROTEIN POTA"/>
    <property type="match status" value="1"/>
</dbReference>
<evidence type="ECO:0000256" key="5">
    <source>
        <dbReference type="ARBA" id="ARBA00022840"/>
    </source>
</evidence>
<dbReference type="InterPro" id="IPR008995">
    <property type="entry name" value="Mo/tungstate-bd_C_term_dom"/>
</dbReference>
<dbReference type="CDD" id="cd03259">
    <property type="entry name" value="ABC_Carb_Solutes_like"/>
    <property type="match status" value="1"/>
</dbReference>
<keyword evidence="4" id="KW-0547">Nucleotide-binding</keyword>
<dbReference type="EMBL" id="JAAOCD010000009">
    <property type="protein sequence ID" value="NHK99951.1"/>
    <property type="molecule type" value="Genomic_DNA"/>
</dbReference>
<dbReference type="Proteomes" id="UP000802098">
    <property type="component" value="Unassembled WGS sequence"/>
</dbReference>
<dbReference type="InterPro" id="IPR027417">
    <property type="entry name" value="P-loop_NTPase"/>
</dbReference>
<dbReference type="Pfam" id="PF08402">
    <property type="entry name" value="TOBE_2"/>
    <property type="match status" value="1"/>
</dbReference>
<dbReference type="Gene3D" id="3.40.50.300">
    <property type="entry name" value="P-loop containing nucleotide triphosphate hydrolases"/>
    <property type="match status" value="1"/>
</dbReference>